<keyword evidence="2" id="KW-1185">Reference proteome</keyword>
<dbReference type="Proteomes" id="UP000266673">
    <property type="component" value="Unassembled WGS sequence"/>
</dbReference>
<dbReference type="AlphaFoldDB" id="A0A397UQG1"/>
<evidence type="ECO:0000313" key="1">
    <source>
        <dbReference type="EMBL" id="RIB12464.1"/>
    </source>
</evidence>
<gene>
    <name evidence="1" type="ORF">C2G38_2200623</name>
</gene>
<sequence>MDSKYVSEINLAALAIKYTIARSKLIIDIDSHITSGGGYTKFINWIESLAIKPKLLPDGFLILAFDNEQKASSFQQTVSSKNINKTIVFRPYEPKKPSIELQKSKISITQRNIINQDIKIPDLYIPDPISINPNSLINVQKILEHIEIITGIKSGKCKWIPVVCDGVPYNQALKLKQKFPWLILLPGTLHKEMNMLKSFVELNCIRVNMAICFKTSNGYLEWAKKQTNEIQIKPQIRETIENILVISHLGLQNQHQGLDAIIEEIYKALKSLIPPVPSRHWKIAARNYINFLTGGD</sequence>
<dbReference type="EMBL" id="QKWP01001022">
    <property type="protein sequence ID" value="RIB12464.1"/>
    <property type="molecule type" value="Genomic_DNA"/>
</dbReference>
<dbReference type="OrthoDB" id="2436201at2759"/>
<name>A0A397UQG1_9GLOM</name>
<proteinExistence type="predicted"/>
<evidence type="ECO:0000313" key="2">
    <source>
        <dbReference type="Proteomes" id="UP000266673"/>
    </source>
</evidence>
<organism evidence="1 2">
    <name type="scientific">Gigaspora rosea</name>
    <dbReference type="NCBI Taxonomy" id="44941"/>
    <lineage>
        <taxon>Eukaryota</taxon>
        <taxon>Fungi</taxon>
        <taxon>Fungi incertae sedis</taxon>
        <taxon>Mucoromycota</taxon>
        <taxon>Glomeromycotina</taxon>
        <taxon>Glomeromycetes</taxon>
        <taxon>Diversisporales</taxon>
        <taxon>Gigasporaceae</taxon>
        <taxon>Gigaspora</taxon>
    </lineage>
</organism>
<protein>
    <submittedName>
        <fullName evidence="1">Uncharacterized protein</fullName>
    </submittedName>
</protein>
<reference evidence="1 2" key="1">
    <citation type="submission" date="2018-06" db="EMBL/GenBank/DDBJ databases">
        <title>Comparative genomics reveals the genomic features of Rhizophagus irregularis, R. cerebriforme, R. diaphanum and Gigaspora rosea, and their symbiotic lifestyle signature.</title>
        <authorList>
            <person name="Morin E."/>
            <person name="San Clemente H."/>
            <person name="Chen E.C.H."/>
            <person name="De La Providencia I."/>
            <person name="Hainaut M."/>
            <person name="Kuo A."/>
            <person name="Kohler A."/>
            <person name="Murat C."/>
            <person name="Tang N."/>
            <person name="Roy S."/>
            <person name="Loubradou J."/>
            <person name="Henrissat B."/>
            <person name="Grigoriev I.V."/>
            <person name="Corradi N."/>
            <person name="Roux C."/>
            <person name="Martin F.M."/>
        </authorList>
    </citation>
    <scope>NUCLEOTIDE SEQUENCE [LARGE SCALE GENOMIC DNA]</scope>
    <source>
        <strain evidence="1 2">DAOM 194757</strain>
    </source>
</reference>
<comment type="caution">
    <text evidence="1">The sequence shown here is derived from an EMBL/GenBank/DDBJ whole genome shotgun (WGS) entry which is preliminary data.</text>
</comment>
<accession>A0A397UQG1</accession>